<keyword evidence="3" id="KW-1185">Reference proteome</keyword>
<dbReference type="RefSeq" id="WP_376859776.1">
    <property type="nucleotide sequence ID" value="NZ_JBHSLA010000002.1"/>
</dbReference>
<accession>A0ABW0C4Q4</accession>
<dbReference type="CDD" id="cd10929">
    <property type="entry name" value="CE4_u5"/>
    <property type="match status" value="1"/>
</dbReference>
<evidence type="ECO:0000259" key="1">
    <source>
        <dbReference type="Pfam" id="PF01522"/>
    </source>
</evidence>
<proteinExistence type="predicted"/>
<dbReference type="EMBL" id="JBHSLA010000002">
    <property type="protein sequence ID" value="MFC5195158.1"/>
    <property type="molecule type" value="Genomic_DNA"/>
</dbReference>
<dbReference type="Proteomes" id="UP001596162">
    <property type="component" value="Unassembled WGS sequence"/>
</dbReference>
<evidence type="ECO:0000313" key="3">
    <source>
        <dbReference type="Proteomes" id="UP001596162"/>
    </source>
</evidence>
<dbReference type="InterPro" id="IPR002509">
    <property type="entry name" value="NODB_dom"/>
</dbReference>
<sequence length="332" mass="38586">MKTQNGYLLISLDFELFWGLFDVKTTSDYQTNLKNVRDVIPRLVALADQYNITLTFATVGFLFAKNKQELLSALPSEKPSYLNSRFNPYNLIENIGENETNDPFHYAESLIEFIRNNGNHEIASHTFSHYYANEEGQTPEQFEADIIAAVKIAKHKNISIKSIVFPRNQINEAYLKICAKHGIICYRGIEKHWMFDTHDTKKLDNTTHKAFRLTDAYCNISGYNTYSINELKNCHGIINIPSSKFFRPYSNSFKLLEPLRIYRIKKGLKKAAENNEIYHLWWHPHNFGKNIDANFKNLEDIFKLFSALQKSHDFQSVSMSQLAELYLSKESQ</sequence>
<dbReference type="SUPFAM" id="SSF88713">
    <property type="entry name" value="Glycoside hydrolase/deacetylase"/>
    <property type="match status" value="1"/>
</dbReference>
<evidence type="ECO:0000313" key="2">
    <source>
        <dbReference type="EMBL" id="MFC5195158.1"/>
    </source>
</evidence>
<dbReference type="InterPro" id="IPR011330">
    <property type="entry name" value="Glyco_hydro/deAcase_b/a-brl"/>
</dbReference>
<comment type="caution">
    <text evidence="2">The sequence shown here is derived from an EMBL/GenBank/DDBJ whole genome shotgun (WGS) entry which is preliminary data.</text>
</comment>
<feature type="domain" description="NodB homology" evidence="1">
    <location>
        <begin position="37"/>
        <end position="183"/>
    </location>
</feature>
<dbReference type="Gene3D" id="3.20.20.370">
    <property type="entry name" value="Glycoside hydrolase/deacetylase"/>
    <property type="match status" value="1"/>
</dbReference>
<protein>
    <submittedName>
        <fullName evidence="2">Polysaccharide deacetylase family protein</fullName>
    </submittedName>
</protein>
<gene>
    <name evidence="2" type="ORF">ACFPH8_07420</name>
</gene>
<dbReference type="Pfam" id="PF01522">
    <property type="entry name" value="Polysacc_deac_1"/>
    <property type="match status" value="1"/>
</dbReference>
<reference evidence="3" key="1">
    <citation type="journal article" date="2019" name="Int. J. Syst. Evol. Microbiol.">
        <title>The Global Catalogue of Microorganisms (GCM) 10K type strain sequencing project: providing services to taxonomists for standard genome sequencing and annotation.</title>
        <authorList>
            <consortium name="The Broad Institute Genomics Platform"/>
            <consortium name="The Broad Institute Genome Sequencing Center for Infectious Disease"/>
            <person name="Wu L."/>
            <person name="Ma J."/>
        </authorList>
    </citation>
    <scope>NUCLEOTIDE SEQUENCE [LARGE SCALE GENOMIC DNA]</scope>
    <source>
        <strain evidence="3">JCM 17978</strain>
    </source>
</reference>
<name>A0ABW0C4Q4_9FLAO</name>
<organism evidence="2 3">
    <name type="scientific">Bizionia hallyeonensis</name>
    <dbReference type="NCBI Taxonomy" id="1123757"/>
    <lineage>
        <taxon>Bacteria</taxon>
        <taxon>Pseudomonadati</taxon>
        <taxon>Bacteroidota</taxon>
        <taxon>Flavobacteriia</taxon>
        <taxon>Flavobacteriales</taxon>
        <taxon>Flavobacteriaceae</taxon>
        <taxon>Bizionia</taxon>
    </lineage>
</organism>